<feature type="region of interest" description="Disordered" evidence="1">
    <location>
        <begin position="177"/>
        <end position="207"/>
    </location>
</feature>
<dbReference type="Proteomes" id="UP000198788">
    <property type="component" value="Unassembled WGS sequence"/>
</dbReference>
<proteinExistence type="predicted"/>
<dbReference type="OrthoDB" id="7557703at2"/>
<keyword evidence="3" id="KW-1185">Reference proteome</keyword>
<evidence type="ECO:0000256" key="1">
    <source>
        <dbReference type="SAM" id="MobiDB-lite"/>
    </source>
</evidence>
<organism evidence="2 3">
    <name type="scientific">Brevundimonas viscosa</name>
    <dbReference type="NCBI Taxonomy" id="871741"/>
    <lineage>
        <taxon>Bacteria</taxon>
        <taxon>Pseudomonadati</taxon>
        <taxon>Pseudomonadota</taxon>
        <taxon>Alphaproteobacteria</taxon>
        <taxon>Caulobacterales</taxon>
        <taxon>Caulobacteraceae</taxon>
        <taxon>Brevundimonas</taxon>
    </lineage>
</organism>
<evidence type="ECO:0000313" key="2">
    <source>
        <dbReference type="EMBL" id="SFS47074.1"/>
    </source>
</evidence>
<name>A0A1I6Q3W4_9CAUL</name>
<accession>A0A1I6Q3W4</accession>
<protein>
    <submittedName>
        <fullName evidence="2">Uncharacterized protein</fullName>
    </submittedName>
</protein>
<reference evidence="3" key="1">
    <citation type="submission" date="2016-10" db="EMBL/GenBank/DDBJ databases">
        <authorList>
            <person name="Varghese N."/>
            <person name="Submissions S."/>
        </authorList>
    </citation>
    <scope>NUCLEOTIDE SEQUENCE [LARGE SCALE GENOMIC DNA]</scope>
    <source>
        <strain evidence="3">CGMCC 1.10683</strain>
    </source>
</reference>
<dbReference type="EMBL" id="FOZV01000002">
    <property type="protein sequence ID" value="SFS47074.1"/>
    <property type="molecule type" value="Genomic_DNA"/>
</dbReference>
<evidence type="ECO:0000313" key="3">
    <source>
        <dbReference type="Proteomes" id="UP000198788"/>
    </source>
</evidence>
<dbReference type="RefSeq" id="WP_092308417.1">
    <property type="nucleotide sequence ID" value="NZ_FOZV01000002.1"/>
</dbReference>
<dbReference type="AlphaFoldDB" id="A0A1I6Q3W4"/>
<gene>
    <name evidence="2" type="ORF">SAMN05192570_1534</name>
</gene>
<sequence length="359" mass="38609">MTEPHPIYSDPTGPDLMPPRPPDLVLGALSLWIEGPQGSAGWLDTVVYVGDHFETLMHTRGPLIQRSALAAFAEDLRELAAKEAGEVFLPSDGGSLGLRLTRYEGVMGGAYCEVAYRFYSADLRLSVRCQRTELGPAADGLQIALDRLARRRAAQWLPALLGGPPQVRERLARLVGPIGSKPAPDRPTRPPPAPAPEPPQGPAPEFEFTFESHGWHGLTVRLGDQLGEMGGSDIGDGLDELLRAALQLAAGAPHAEVLFNAEPGLTRLRFEALYGYAGHPPHRPCRIRMTDESGFSASAEGVEFEAVCGSTLYVARALYRMALPHFTDNDRADRLTFAALEGALAGIEAAREADSAHAP</sequence>
<feature type="compositionally biased region" description="Pro residues" evidence="1">
    <location>
        <begin position="189"/>
        <end position="202"/>
    </location>
</feature>